<keyword evidence="2" id="KW-0479">Metal-binding</keyword>
<name>A0A6G3SWS9_STRAQ</name>
<dbReference type="Pfam" id="PF04055">
    <property type="entry name" value="Radical_SAM"/>
    <property type="match status" value="1"/>
</dbReference>
<dbReference type="SUPFAM" id="SSF102114">
    <property type="entry name" value="Radical SAM enzymes"/>
    <property type="match status" value="1"/>
</dbReference>
<keyword evidence="4" id="KW-0411">Iron-sulfur</keyword>
<evidence type="ECO:0000259" key="5">
    <source>
        <dbReference type="Pfam" id="PF04055"/>
    </source>
</evidence>
<dbReference type="CDD" id="cd01335">
    <property type="entry name" value="Radical_SAM"/>
    <property type="match status" value="1"/>
</dbReference>
<dbReference type="SFLD" id="SFLDS00029">
    <property type="entry name" value="Radical_SAM"/>
    <property type="match status" value="1"/>
</dbReference>
<dbReference type="PANTHER" id="PTHR43273">
    <property type="entry name" value="ANAEROBIC SULFATASE-MATURATING ENZYME HOMOLOG ASLB-RELATED"/>
    <property type="match status" value="1"/>
</dbReference>
<dbReference type="GO" id="GO:0016491">
    <property type="term" value="F:oxidoreductase activity"/>
    <property type="evidence" value="ECO:0007669"/>
    <property type="project" value="InterPro"/>
</dbReference>
<keyword evidence="1" id="KW-0949">S-adenosyl-L-methionine</keyword>
<gene>
    <name evidence="6" type="ORF">G3I43_25365</name>
</gene>
<feature type="domain" description="Radical SAM core" evidence="5">
    <location>
        <begin position="98"/>
        <end position="266"/>
    </location>
</feature>
<evidence type="ECO:0000256" key="1">
    <source>
        <dbReference type="ARBA" id="ARBA00022691"/>
    </source>
</evidence>
<reference evidence="6" key="1">
    <citation type="submission" date="2020-01" db="EMBL/GenBank/DDBJ databases">
        <title>Insect and environment-associated Actinomycetes.</title>
        <authorList>
            <person name="Currrie C."/>
            <person name="Chevrette M."/>
            <person name="Carlson C."/>
            <person name="Stubbendieck R."/>
            <person name="Wendt-Pienkowski E."/>
        </authorList>
    </citation>
    <scope>NUCLEOTIDE SEQUENCE</scope>
    <source>
        <strain evidence="6">SID505</strain>
    </source>
</reference>
<evidence type="ECO:0000313" key="6">
    <source>
        <dbReference type="EMBL" id="NEB87476.1"/>
    </source>
</evidence>
<dbReference type="Gene3D" id="3.20.20.70">
    <property type="entry name" value="Aldolase class I"/>
    <property type="match status" value="1"/>
</dbReference>
<dbReference type="PANTHER" id="PTHR43273:SF8">
    <property type="entry name" value="RADICAL SAM DOMAIN PROTEIN"/>
    <property type="match status" value="1"/>
</dbReference>
<dbReference type="EMBL" id="JAAGMK010000725">
    <property type="protein sequence ID" value="NEB87476.1"/>
    <property type="molecule type" value="Genomic_DNA"/>
</dbReference>
<evidence type="ECO:0000256" key="4">
    <source>
        <dbReference type="ARBA" id="ARBA00023014"/>
    </source>
</evidence>
<dbReference type="InterPro" id="IPR058240">
    <property type="entry name" value="rSAM_sf"/>
</dbReference>
<dbReference type="RefSeq" id="WP_079277058.1">
    <property type="nucleotide sequence ID" value="NZ_JAAGLK010000153.1"/>
</dbReference>
<dbReference type="AlphaFoldDB" id="A0A6G3SWS9"/>
<evidence type="ECO:0000256" key="3">
    <source>
        <dbReference type="ARBA" id="ARBA00023004"/>
    </source>
</evidence>
<dbReference type="InterPro" id="IPR007197">
    <property type="entry name" value="rSAM"/>
</dbReference>
<accession>A0A6G3SWS9</accession>
<sequence length="437" mass="48476">MDKATTRPVERAWDRYFLFDLGESAAIFDPVRLETVYLDAAETRAVREGDDGRIADTLSEYGFTPGNGEAVDLPGDVVNHLAHLGISGQPSHIAGYRIVVTDKCNMKCSYCFVDTNTGAPDLTEEDLRLGLDLLFEVNRGRPEVTYQWFGGEPTIRPDLMMAGDHYARELAEKFDVGSIQPTVVTNGAKINDDLIAHFKEFRYGVGVSIDGPPPTNSNERLLLSGKPADERIHRNIQRMLEAGIHVGANVTPTQWNVHELPDIVDYILSLGIKFLYVNTPIPAHGTWIAHGPDLARNLYQARMRALSRGGMLFSHLDRIYQALDSRRPRVFEHLQGCGGVNAALLPGGRISLLDLNWRDPRFIFTLDQIREDHSLLGRAAKDLHPFDGCKTCPALAICGGPSQNERLLRRTQIPTDDFCGFFNEGLALAVADNTALQ</sequence>
<keyword evidence="3" id="KW-0408">Iron</keyword>
<proteinExistence type="predicted"/>
<dbReference type="GO" id="GO:0046872">
    <property type="term" value="F:metal ion binding"/>
    <property type="evidence" value="ECO:0007669"/>
    <property type="project" value="UniProtKB-KW"/>
</dbReference>
<dbReference type="InterPro" id="IPR013785">
    <property type="entry name" value="Aldolase_TIM"/>
</dbReference>
<dbReference type="InterPro" id="IPR023867">
    <property type="entry name" value="Sulphatase_maturase_rSAM"/>
</dbReference>
<evidence type="ECO:0000256" key="2">
    <source>
        <dbReference type="ARBA" id="ARBA00022723"/>
    </source>
</evidence>
<dbReference type="SFLD" id="SFLDG01067">
    <property type="entry name" value="SPASM/twitch_domain_containing"/>
    <property type="match status" value="1"/>
</dbReference>
<dbReference type="GO" id="GO:0051536">
    <property type="term" value="F:iron-sulfur cluster binding"/>
    <property type="evidence" value="ECO:0007669"/>
    <property type="project" value="UniProtKB-KW"/>
</dbReference>
<protein>
    <submittedName>
        <fullName evidence="6">Radical SAM protein</fullName>
    </submittedName>
</protein>
<comment type="caution">
    <text evidence="6">The sequence shown here is derived from an EMBL/GenBank/DDBJ whole genome shotgun (WGS) entry which is preliminary data.</text>
</comment>
<organism evidence="6">
    <name type="scientific">Streptomyces anulatus</name>
    <name type="common">Streptomyces chrysomallus</name>
    <dbReference type="NCBI Taxonomy" id="1892"/>
    <lineage>
        <taxon>Bacteria</taxon>
        <taxon>Bacillati</taxon>
        <taxon>Actinomycetota</taxon>
        <taxon>Actinomycetes</taxon>
        <taxon>Kitasatosporales</taxon>
        <taxon>Streptomycetaceae</taxon>
        <taxon>Streptomyces</taxon>
    </lineage>
</organism>